<dbReference type="Gene3D" id="3.40.50.2000">
    <property type="entry name" value="Glycogen Phosphorylase B"/>
    <property type="match status" value="1"/>
</dbReference>
<dbReference type="Pfam" id="PF04101">
    <property type="entry name" value="Glyco_tran_28_C"/>
    <property type="match status" value="1"/>
</dbReference>
<name>A0A1Q8Q9K8_9BACI</name>
<dbReference type="GO" id="GO:0016787">
    <property type="term" value="F:hydrolase activity"/>
    <property type="evidence" value="ECO:0007669"/>
    <property type="project" value="UniProtKB-KW"/>
</dbReference>
<dbReference type="RefSeq" id="WP_075396847.1">
    <property type="nucleotide sequence ID" value="NZ_MSDU01000003.1"/>
</dbReference>
<keyword evidence="1" id="KW-0472">Membrane</keyword>
<protein>
    <submittedName>
        <fullName evidence="5">UDP-2,4-diacetamido-2,4, 6-trideoxy-beta-L-altropyranose hydrolase</fullName>
    </submittedName>
</protein>
<evidence type="ECO:0000313" key="5">
    <source>
        <dbReference type="EMBL" id="OLN24029.1"/>
    </source>
</evidence>
<evidence type="ECO:0000256" key="1">
    <source>
        <dbReference type="ARBA" id="ARBA00023136"/>
    </source>
</evidence>
<dbReference type="PANTHER" id="PTHR21015:SF22">
    <property type="entry name" value="GLYCOSYLTRANSFERASE"/>
    <property type="match status" value="1"/>
</dbReference>
<feature type="active site" description="Proton acceptor" evidence="2">
    <location>
        <position position="17"/>
    </location>
</feature>
<feature type="binding site" evidence="3">
    <location>
        <position position="271"/>
    </location>
    <ligand>
        <name>substrate</name>
    </ligand>
</feature>
<dbReference type="SUPFAM" id="SSF53756">
    <property type="entry name" value="UDP-Glycosyltransferase/glycogen phosphorylase"/>
    <property type="match status" value="1"/>
</dbReference>
<dbReference type="AlphaFoldDB" id="A0A1Q8Q9K8"/>
<accession>A0A1Q8Q9K8</accession>
<dbReference type="GO" id="GO:0016758">
    <property type="term" value="F:hexosyltransferase activity"/>
    <property type="evidence" value="ECO:0007669"/>
    <property type="project" value="InterPro"/>
</dbReference>
<dbReference type="InterPro" id="IPR007235">
    <property type="entry name" value="Glyco_trans_28_C"/>
</dbReference>
<proteinExistence type="predicted"/>
<comment type="caution">
    <text evidence="5">The sequence shown here is derived from an EMBL/GenBank/DDBJ whole genome shotgun (WGS) entry which is preliminary data.</text>
</comment>
<evidence type="ECO:0000259" key="4">
    <source>
        <dbReference type="Pfam" id="PF04101"/>
    </source>
</evidence>
<dbReference type="PANTHER" id="PTHR21015">
    <property type="entry name" value="UDP-N-ACETYLGLUCOSAMINE--N-ACETYLMURAMYL-(PENTAPEPTIDE) PYROPHOSPHORYL-UNDECAPRENOL N-ACETYLGLUCOSAMINE TRANSFERASE 1"/>
    <property type="match status" value="1"/>
</dbReference>
<keyword evidence="5" id="KW-0378">Hydrolase</keyword>
<dbReference type="EMBL" id="MSDU01000003">
    <property type="protein sequence ID" value="OLN24029.1"/>
    <property type="molecule type" value="Genomic_DNA"/>
</dbReference>
<dbReference type="STRING" id="1714264.BTO30_01015"/>
<dbReference type="NCBIfam" id="TIGR03590">
    <property type="entry name" value="PseG"/>
    <property type="match status" value="1"/>
</dbReference>
<evidence type="ECO:0000313" key="6">
    <source>
        <dbReference type="Proteomes" id="UP000185568"/>
    </source>
</evidence>
<dbReference type="InterPro" id="IPR020023">
    <property type="entry name" value="PseG"/>
</dbReference>
<gene>
    <name evidence="5" type="ORF">BTO30_01015</name>
</gene>
<sequence>MNVIIRTDASVEIGTGHVMRCLTLANQFKKNNVNVSFVCRAFTGNLISLIKDQGFAIHVLPAMTDQYHWQWIKENWAKDAQETQRFIHQMDSEVDLLIVDHYELNIKWEEAIRSSVKYIMVMDDLANRPHNCHILLDQNYYLDSEKRYEKLVPHSCMQLIGPNYALLREEFLILDPLKTDRDGTIKNILVFFGGTDPTGETIKALKALHYLNKKDITVNVVLGSSNPRKECIKEFCAKMTNVHYHSQINYMAKLMVQADLAIGAGGSTSWERCYLGLPAITIILADNQKELTEAVTSFGAMYCLGESQNVTPAHIMDKIRELCDHPREVMNMTRKCRELMNPDVLKEQLAVKKIMELCAK</sequence>
<reference evidence="5 6" key="1">
    <citation type="submission" date="2016-12" db="EMBL/GenBank/DDBJ databases">
        <title>Domibacillus antri genome sequencing.</title>
        <authorList>
            <person name="Verma A."/>
            <person name="Krishnamurthi S."/>
        </authorList>
    </citation>
    <scope>NUCLEOTIDE SEQUENCE [LARGE SCALE GENOMIC DNA]</scope>
    <source>
        <strain evidence="5 6">XD80</strain>
    </source>
</reference>
<dbReference type="Gene3D" id="3.40.50.11190">
    <property type="match status" value="1"/>
</dbReference>
<evidence type="ECO:0000256" key="2">
    <source>
        <dbReference type="PIRSR" id="PIRSR620023-1"/>
    </source>
</evidence>
<evidence type="ECO:0000256" key="3">
    <source>
        <dbReference type="PIRSR" id="PIRSR620023-2"/>
    </source>
</evidence>
<feature type="domain" description="Glycosyl transferase family 28 C-terminal" evidence="4">
    <location>
        <begin position="189"/>
        <end position="336"/>
    </location>
</feature>
<organism evidence="5 6">
    <name type="scientific">Domibacillus antri</name>
    <dbReference type="NCBI Taxonomy" id="1714264"/>
    <lineage>
        <taxon>Bacteria</taxon>
        <taxon>Bacillati</taxon>
        <taxon>Bacillota</taxon>
        <taxon>Bacilli</taxon>
        <taxon>Bacillales</taxon>
        <taxon>Bacillaceae</taxon>
        <taxon>Domibacillus</taxon>
    </lineage>
</organism>
<dbReference type="Proteomes" id="UP000185568">
    <property type="component" value="Unassembled WGS sequence"/>
</dbReference>
<keyword evidence="6" id="KW-1185">Reference proteome</keyword>
<feature type="binding site" evidence="3">
    <location>
        <position position="168"/>
    </location>
    <ligand>
        <name>substrate</name>
    </ligand>
</feature>
<dbReference type="OrthoDB" id="9805604at2"/>